<accession>A0A268S5S4</accession>
<evidence type="ECO:0000313" key="2">
    <source>
        <dbReference type="Proteomes" id="UP000216133"/>
    </source>
</evidence>
<proteinExistence type="predicted"/>
<dbReference type="Pfam" id="PF08905">
    <property type="entry name" value="DUF1850"/>
    <property type="match status" value="1"/>
</dbReference>
<organism evidence="1 2">
    <name type="scientific">Shouchella clausii</name>
    <name type="common">Alkalihalobacillus clausii</name>
    <dbReference type="NCBI Taxonomy" id="79880"/>
    <lineage>
        <taxon>Bacteria</taxon>
        <taxon>Bacillati</taxon>
        <taxon>Bacillota</taxon>
        <taxon>Bacilli</taxon>
        <taxon>Bacillales</taxon>
        <taxon>Bacillaceae</taxon>
        <taxon>Shouchella</taxon>
    </lineage>
</organism>
<dbReference type="InterPro" id="IPR015001">
    <property type="entry name" value="DUF1850"/>
</dbReference>
<dbReference type="Proteomes" id="UP000216133">
    <property type="component" value="Unassembled WGS sequence"/>
</dbReference>
<evidence type="ECO:0000313" key="1">
    <source>
        <dbReference type="EMBL" id="PAF27840.1"/>
    </source>
</evidence>
<evidence type="ECO:0008006" key="3">
    <source>
        <dbReference type="Google" id="ProtNLM"/>
    </source>
</evidence>
<dbReference type="AlphaFoldDB" id="A0A268S5S4"/>
<reference evidence="1 2" key="1">
    <citation type="submission" date="2017-07" db="EMBL/GenBank/DDBJ databases">
        <title>Isolation and whole genome analysis of endospore-forming bacteria from heroin.</title>
        <authorList>
            <person name="Kalinowski J."/>
            <person name="Ahrens B."/>
            <person name="Al-Dilaimi A."/>
            <person name="Winkler A."/>
            <person name="Wibberg D."/>
            <person name="Schleenbecker U."/>
            <person name="Ruckert C."/>
            <person name="Wolfel R."/>
            <person name="Grass G."/>
        </authorList>
    </citation>
    <scope>NUCLEOTIDE SEQUENCE [LARGE SCALE GENOMIC DNA]</scope>
    <source>
        <strain evidence="1 2">7523-2</strain>
    </source>
</reference>
<dbReference type="EMBL" id="NPBS01000007">
    <property type="protein sequence ID" value="PAF27840.1"/>
    <property type="molecule type" value="Genomic_DNA"/>
</dbReference>
<name>A0A268S5S4_SHOCL</name>
<protein>
    <recommendedName>
        <fullName evidence="3">DUF1850 domain-containing protein</fullName>
    </recommendedName>
</protein>
<comment type="caution">
    <text evidence="1">The sequence shown here is derived from an EMBL/GenBank/DDBJ whole genome shotgun (WGS) entry which is preliminary data.</text>
</comment>
<sequence length="179" mass="20946">MARLLLTRKYWVGIVLLLLLATSVLLIPFRTALVFYEENTTSISAYLPLKPGDTFEIIYTHSIHRSDVSEKYVILDNLTIQQYEFVFEEFGIGMPSNANGKEQFVMEDGKYYIRNMENIFPSFALRTGTVVPEHRLVWGQHAEHIAWFADYFDPGAWFTVKMERLNLWQRLKGEEINDK</sequence>
<gene>
    <name evidence="1" type="ORF">CHH61_01360</name>
</gene>
<dbReference type="GeneID" id="86924330"/>
<dbReference type="RefSeq" id="WP_094424218.1">
    <property type="nucleotide sequence ID" value="NZ_CP019985.1"/>
</dbReference>